<dbReference type="Proteomes" id="UP000284219">
    <property type="component" value="Unassembled WGS sequence"/>
</dbReference>
<feature type="transmembrane region" description="Helical" evidence="1">
    <location>
        <begin position="648"/>
        <end position="668"/>
    </location>
</feature>
<dbReference type="Gene3D" id="3.40.720.10">
    <property type="entry name" value="Alkaline Phosphatase, subunit A"/>
    <property type="match status" value="1"/>
</dbReference>
<evidence type="ECO:0000313" key="3">
    <source>
        <dbReference type="Proteomes" id="UP000284219"/>
    </source>
</evidence>
<feature type="transmembrane region" description="Helical" evidence="1">
    <location>
        <begin position="508"/>
        <end position="526"/>
    </location>
</feature>
<feature type="transmembrane region" description="Helical" evidence="1">
    <location>
        <begin position="533"/>
        <end position="552"/>
    </location>
</feature>
<comment type="caution">
    <text evidence="2">The sequence shown here is derived from an EMBL/GenBank/DDBJ whole genome shotgun (WGS) entry which is preliminary data.</text>
</comment>
<dbReference type="EMBL" id="MCHY01000009">
    <property type="protein sequence ID" value="RKD22596.1"/>
    <property type="molecule type" value="Genomic_DNA"/>
</dbReference>
<dbReference type="OrthoDB" id="3199331at2"/>
<evidence type="ECO:0000313" key="2">
    <source>
        <dbReference type="EMBL" id="RKD22596.1"/>
    </source>
</evidence>
<feature type="transmembrane region" description="Helical" evidence="1">
    <location>
        <begin position="703"/>
        <end position="722"/>
    </location>
</feature>
<feature type="transmembrane region" description="Helical" evidence="1">
    <location>
        <begin position="408"/>
        <end position="430"/>
    </location>
</feature>
<keyword evidence="1" id="KW-1133">Transmembrane helix</keyword>
<proteinExistence type="predicted"/>
<reference evidence="2 3" key="1">
    <citation type="submission" date="2016-08" db="EMBL/GenBank/DDBJ databases">
        <title>Novel Firmicute Genomes.</title>
        <authorList>
            <person name="Poppleton D.I."/>
            <person name="Gribaldo S."/>
        </authorList>
    </citation>
    <scope>NUCLEOTIDE SEQUENCE [LARGE SCALE GENOMIC DNA]</scope>
    <source>
        <strain evidence="2 3">RAOx-1</strain>
    </source>
</reference>
<evidence type="ECO:0000256" key="1">
    <source>
        <dbReference type="SAM" id="Phobius"/>
    </source>
</evidence>
<feature type="transmembrane region" description="Helical" evidence="1">
    <location>
        <begin position="584"/>
        <end position="602"/>
    </location>
</feature>
<gene>
    <name evidence="2" type="ORF">BEP19_10065</name>
</gene>
<dbReference type="InterPro" id="IPR017850">
    <property type="entry name" value="Alkaline_phosphatase_core_sf"/>
</dbReference>
<keyword evidence="1" id="KW-0472">Membrane</keyword>
<feature type="transmembrane region" description="Helical" evidence="1">
    <location>
        <begin position="436"/>
        <end position="455"/>
    </location>
</feature>
<organism evidence="2 3">
    <name type="scientific">Ammoniphilus oxalaticus</name>
    <dbReference type="NCBI Taxonomy" id="66863"/>
    <lineage>
        <taxon>Bacteria</taxon>
        <taxon>Bacillati</taxon>
        <taxon>Bacillota</taxon>
        <taxon>Bacilli</taxon>
        <taxon>Bacillales</taxon>
        <taxon>Paenibacillaceae</taxon>
        <taxon>Aneurinibacillus group</taxon>
        <taxon>Ammoniphilus</taxon>
    </lineage>
</organism>
<feature type="transmembrane region" description="Helical" evidence="1">
    <location>
        <begin position="462"/>
        <end position="481"/>
    </location>
</feature>
<feature type="transmembrane region" description="Helical" evidence="1">
    <location>
        <begin position="680"/>
        <end position="697"/>
    </location>
</feature>
<dbReference type="AlphaFoldDB" id="A0A419SFN9"/>
<dbReference type="RefSeq" id="WP_120190068.1">
    <property type="nucleotide sequence ID" value="NZ_MCHY01000009.1"/>
</dbReference>
<keyword evidence="1" id="KW-0812">Transmembrane</keyword>
<sequence length="736" mass="82405">MNRNWLSTIMVFCCLILSIPIETSAMDRTKRVILVLANHLSLEDIRQIEGLPDANWLNKGTIGAMNLRTAGKINGVNNAITIGSGVRAIGPNNAVESYMTSDELHATSAKDWYRQLTGHEVTQEGIVVPGIQSILESNRSSGYTMSAGLLGETLRQHGLQAAAYGNSDVGEKKIRFAPLIAMDQRGLLNGGDISLNTNREAPDRVYGVVTDYDYLLKKIEEDKQSSLLTVELGDLYRLSSAKEMMDAQQFQTTKLMALTELNRFMKTLVEQQTESQMILLLAPMVSPDAEQSRSMMAPFVQMNPNQEQGILSSSTTRQPNIVTNVDIAPTILSWLELPVPQQMMGRPITTIAGQADFWKDWTSIKHIYATRSDVLTGYVTFQIVILILATAFWYFSKPNHVFYRTGNALIRFLLLLITLSPFLFLILPLFPFLFSVRWTVLFLLTLGMGLAAAVIRLSFPWIFLIVSVVNWLPILIDGLLFDSMLMKRSYLGYDSVIGARFYGIGNEYMGVVIGSSILSLAMLLELTKWREKWVKQISVFVFGLYLLFFALPRWGTNAGGAITAMTAYSASFFRLFDVRLNRRYFFWGVCAVVISIGVMFMANVVGDDQTQSHIGRAMTKLMQGDLLEIKNIIQRKLEMNWKLIGVSAWSKVFITSILLLGFICYRPFGMIHIFAQQRPYVIRGFFGIAIGAVTALLVNDSGIVAAATTIIYMIAPMLFLGLQEGFKPHDDRLTND</sequence>
<dbReference type="SUPFAM" id="SSF53649">
    <property type="entry name" value="Alkaline phosphatase-like"/>
    <property type="match status" value="1"/>
</dbReference>
<feature type="transmembrane region" description="Helical" evidence="1">
    <location>
        <begin position="375"/>
        <end position="396"/>
    </location>
</feature>
<protein>
    <submittedName>
        <fullName evidence="2">Uncharacterized protein</fullName>
    </submittedName>
</protein>
<keyword evidence="3" id="KW-1185">Reference proteome</keyword>
<accession>A0A419SFN9</accession>
<name>A0A419SFN9_9BACL</name>